<dbReference type="InterPro" id="IPR052940">
    <property type="entry name" value="Carb_Esterase_6"/>
</dbReference>
<dbReference type="PANTHER" id="PTHR31988">
    <property type="entry name" value="ESTERASE, PUTATIVE (DUF303)-RELATED"/>
    <property type="match status" value="1"/>
</dbReference>
<organism evidence="3 4">
    <name type="scientific">Roseateles rivi</name>
    <dbReference type="NCBI Taxonomy" id="3299028"/>
    <lineage>
        <taxon>Bacteria</taxon>
        <taxon>Pseudomonadati</taxon>
        <taxon>Pseudomonadota</taxon>
        <taxon>Betaproteobacteria</taxon>
        <taxon>Burkholderiales</taxon>
        <taxon>Sphaerotilaceae</taxon>
        <taxon>Roseateles</taxon>
    </lineage>
</organism>
<dbReference type="Gene3D" id="2.60.120.260">
    <property type="entry name" value="Galactose-binding domain-like"/>
    <property type="match status" value="1"/>
</dbReference>
<dbReference type="InterPro" id="IPR008979">
    <property type="entry name" value="Galactose-bd-like_sf"/>
</dbReference>
<sequence>MKFKAWMHALATSRRWPLMLAGALGGLLTAGAAWSGTDWDIPSDKTKFHVFIIGGQSNASGVAPLEAGDTNPVPHVLRIPTVGNLAWGAAAHPLHNRLSSDQFGLGLDFARQYMKTHPGVTVGLIPVAWGGAPISYFAKGSVTYQDIITKVNFAKQSGVLKGMLWQQGESDTVYQSLADAYEAALHTLISNIRADTGEPNLPFVAGEVGSFYGAPDDPEHLPNISRIRTLRGIFATLPSKVSYTAFVSSAELGHIGDHVHFNRASLITLGQRHADALATAKSQRPAMITPSSISLQASHELNHNGSYYAVSHLIDGSGLSSSASVTNAGTVTHSSSLANTWCTLEQTFPNYVSSSANPNPVLVATLPTLSNIQALVTWGYGDGGPGSGNSAAKFLVEFSSDQGQTYPLSETVSTTHLLQSASQTLQFRRSYLASHIRVTVLANAAGLGHGGSGGDRHCMSELRFVGYASQANASYSVIKPSSISQDVGSSEFPLINIINASGLNAEPTVGGLNGSSHVLDGANVWATWYSPPQYFDGSNPNPRMTLTLPSAQTLEGLILWGYGGIANAATNFDLEFSANGGTTWSSRVTVNTTSELGLACEVLSFPAVRANAVRMTVHGNARLRSQGSQLGGDRVGISEIRFLGRP</sequence>
<proteinExistence type="predicted"/>
<comment type="caution">
    <text evidence="3">The sequence shown here is derived from an EMBL/GenBank/DDBJ whole genome shotgun (WGS) entry which is preliminary data.</text>
</comment>
<feature type="domain" description="Sialate O-acetylesterase" evidence="2">
    <location>
        <begin position="48"/>
        <end position="277"/>
    </location>
</feature>
<dbReference type="InterPro" id="IPR005181">
    <property type="entry name" value="SASA"/>
</dbReference>
<gene>
    <name evidence="3" type="ORF">ACG0Z6_07835</name>
</gene>
<dbReference type="Gene3D" id="3.40.50.1110">
    <property type="entry name" value="SGNH hydrolase"/>
    <property type="match status" value="1"/>
</dbReference>
<name>A0ABW7FUZ9_9BURK</name>
<dbReference type="PANTHER" id="PTHR31988:SF19">
    <property type="entry name" value="9-O-ACETYL-N-ACETYLNEURAMINIC ACID DEACETYLASE-RELATED"/>
    <property type="match status" value="1"/>
</dbReference>
<protein>
    <submittedName>
        <fullName evidence="3">Sialate O-acetylesterase</fullName>
    </submittedName>
</protein>
<keyword evidence="1" id="KW-0378">Hydrolase</keyword>
<dbReference type="RefSeq" id="WP_394460165.1">
    <property type="nucleotide sequence ID" value="NZ_JBIGHZ010000003.1"/>
</dbReference>
<evidence type="ECO:0000259" key="2">
    <source>
        <dbReference type="Pfam" id="PF03629"/>
    </source>
</evidence>
<accession>A0ABW7FUZ9</accession>
<dbReference type="Pfam" id="PF03629">
    <property type="entry name" value="SASA"/>
    <property type="match status" value="1"/>
</dbReference>
<dbReference type="InterPro" id="IPR036514">
    <property type="entry name" value="SGNH_hydro_sf"/>
</dbReference>
<dbReference type="Proteomes" id="UP001606099">
    <property type="component" value="Unassembled WGS sequence"/>
</dbReference>
<evidence type="ECO:0000256" key="1">
    <source>
        <dbReference type="ARBA" id="ARBA00022801"/>
    </source>
</evidence>
<evidence type="ECO:0000313" key="4">
    <source>
        <dbReference type="Proteomes" id="UP001606099"/>
    </source>
</evidence>
<keyword evidence="4" id="KW-1185">Reference proteome</keyword>
<reference evidence="3 4" key="1">
    <citation type="submission" date="2024-08" db="EMBL/GenBank/DDBJ databases">
        <authorList>
            <person name="Lu H."/>
        </authorList>
    </citation>
    <scope>NUCLEOTIDE SEQUENCE [LARGE SCALE GENOMIC DNA]</scope>
    <source>
        <strain evidence="3 4">BYS180W</strain>
    </source>
</reference>
<evidence type="ECO:0000313" key="3">
    <source>
        <dbReference type="EMBL" id="MFG6448155.1"/>
    </source>
</evidence>
<dbReference type="SUPFAM" id="SSF49785">
    <property type="entry name" value="Galactose-binding domain-like"/>
    <property type="match status" value="1"/>
</dbReference>
<dbReference type="SUPFAM" id="SSF52266">
    <property type="entry name" value="SGNH hydrolase"/>
    <property type="match status" value="1"/>
</dbReference>
<dbReference type="EMBL" id="JBIGHZ010000003">
    <property type="protein sequence ID" value="MFG6448155.1"/>
    <property type="molecule type" value="Genomic_DNA"/>
</dbReference>